<dbReference type="RefSeq" id="WP_188683292.1">
    <property type="nucleotide sequence ID" value="NZ_BMIS01000003.1"/>
</dbReference>
<dbReference type="EMBL" id="BMIS01000003">
    <property type="protein sequence ID" value="GGE64832.1"/>
    <property type="molecule type" value="Genomic_DNA"/>
</dbReference>
<keyword evidence="2" id="KW-1133">Transmembrane helix</keyword>
<evidence type="ECO:0000313" key="3">
    <source>
        <dbReference type="EMBL" id="GGE64832.1"/>
    </source>
</evidence>
<sequence>MVSQSGWRFWPAVWGVFGAMSALLMAWHACSVLDWGWFSVAVALLMAPVAPVFAIAYYRGTPIEKAMGGPSSLDLAVTKWVSYGLWALFGLGVLSAAFGDYEPSRPAISLLIWGICLQELRVAYIVREMQRREAEASEAETAPADPELQGEPTPDPEPVSEDSSRSS</sequence>
<dbReference type="Proteomes" id="UP000633136">
    <property type="component" value="Unassembled WGS sequence"/>
</dbReference>
<feature type="transmembrane region" description="Helical" evidence="2">
    <location>
        <begin position="35"/>
        <end position="59"/>
    </location>
</feature>
<gene>
    <name evidence="3" type="ORF">GCM10011401_09930</name>
</gene>
<accession>A0A917AQ84</accession>
<dbReference type="AlphaFoldDB" id="A0A917AQ84"/>
<organism evidence="3 4">
    <name type="scientific">Nesterenkonia cremea</name>
    <dbReference type="NCBI Taxonomy" id="1882340"/>
    <lineage>
        <taxon>Bacteria</taxon>
        <taxon>Bacillati</taxon>
        <taxon>Actinomycetota</taxon>
        <taxon>Actinomycetes</taxon>
        <taxon>Micrococcales</taxon>
        <taxon>Micrococcaceae</taxon>
        <taxon>Nesterenkonia</taxon>
    </lineage>
</organism>
<keyword evidence="2" id="KW-0812">Transmembrane</keyword>
<feature type="transmembrane region" description="Helical" evidence="2">
    <location>
        <begin position="12"/>
        <end position="29"/>
    </location>
</feature>
<reference evidence="3" key="1">
    <citation type="journal article" date="2014" name="Int. J. Syst. Evol. Microbiol.">
        <title>Complete genome sequence of Corynebacterium casei LMG S-19264T (=DSM 44701T), isolated from a smear-ripened cheese.</title>
        <authorList>
            <consortium name="US DOE Joint Genome Institute (JGI-PGF)"/>
            <person name="Walter F."/>
            <person name="Albersmeier A."/>
            <person name="Kalinowski J."/>
            <person name="Ruckert C."/>
        </authorList>
    </citation>
    <scope>NUCLEOTIDE SEQUENCE</scope>
    <source>
        <strain evidence="3">CGMCC 1.15388</strain>
    </source>
</reference>
<keyword evidence="2" id="KW-0472">Membrane</keyword>
<protein>
    <submittedName>
        <fullName evidence="3">Uncharacterized protein</fullName>
    </submittedName>
</protein>
<keyword evidence="4" id="KW-1185">Reference proteome</keyword>
<proteinExistence type="predicted"/>
<evidence type="ECO:0000256" key="1">
    <source>
        <dbReference type="SAM" id="MobiDB-lite"/>
    </source>
</evidence>
<feature type="region of interest" description="Disordered" evidence="1">
    <location>
        <begin position="135"/>
        <end position="167"/>
    </location>
</feature>
<reference evidence="3" key="2">
    <citation type="submission" date="2020-09" db="EMBL/GenBank/DDBJ databases">
        <authorList>
            <person name="Sun Q."/>
            <person name="Zhou Y."/>
        </authorList>
    </citation>
    <scope>NUCLEOTIDE SEQUENCE</scope>
    <source>
        <strain evidence="3">CGMCC 1.15388</strain>
    </source>
</reference>
<evidence type="ECO:0000313" key="4">
    <source>
        <dbReference type="Proteomes" id="UP000633136"/>
    </source>
</evidence>
<name>A0A917AQ84_9MICC</name>
<evidence type="ECO:0000256" key="2">
    <source>
        <dbReference type="SAM" id="Phobius"/>
    </source>
</evidence>
<comment type="caution">
    <text evidence="3">The sequence shown here is derived from an EMBL/GenBank/DDBJ whole genome shotgun (WGS) entry which is preliminary data.</text>
</comment>